<dbReference type="InterPro" id="IPR013685">
    <property type="entry name" value="POTRA_FtsQ_type"/>
</dbReference>
<gene>
    <name evidence="10" type="ORF">METZ01_LOCUS56084</name>
</gene>
<evidence type="ECO:0000256" key="4">
    <source>
        <dbReference type="ARBA" id="ARBA00022692"/>
    </source>
</evidence>
<dbReference type="EMBL" id="UINC01003085">
    <property type="protein sequence ID" value="SVA03230.1"/>
    <property type="molecule type" value="Genomic_DNA"/>
</dbReference>
<keyword evidence="3" id="KW-0132">Cell division</keyword>
<keyword evidence="6" id="KW-0131">Cell cycle</keyword>
<evidence type="ECO:0000256" key="2">
    <source>
        <dbReference type="ARBA" id="ARBA00022519"/>
    </source>
</evidence>
<evidence type="ECO:0000259" key="8">
    <source>
        <dbReference type="Pfam" id="PF03799"/>
    </source>
</evidence>
<dbReference type="InterPro" id="IPR045335">
    <property type="entry name" value="FtsQ_C_sf"/>
</dbReference>
<dbReference type="Gene3D" id="3.40.50.11690">
    <property type="entry name" value="Cell division protein FtsQ/DivIB"/>
    <property type="match status" value="1"/>
</dbReference>
<evidence type="ECO:0000256" key="3">
    <source>
        <dbReference type="ARBA" id="ARBA00022618"/>
    </source>
</evidence>
<name>A0A381SGM7_9ZZZZ</name>
<dbReference type="PANTHER" id="PTHR35851:SF1">
    <property type="entry name" value="CELL DIVISION PROTEIN FTSQ"/>
    <property type="match status" value="1"/>
</dbReference>
<sequence length="250" mass="29176">METNWKRIIFSILAYSTVITLIWVAFKWSDFTGSLRLNNIIFSNTNLDKEIYSGSLDGFLVEKLDQFRLRDISDLLEEHPYVKAARVSHRFPGTLMVEIVEREPIAILNIEPMVMLDEECVVLPDMNNLGYAGLPVLSNLNREQELYPAGERALSVKVTESINWLSRLQIEYESLYNNLSEMKLTSANEMELILTEEPTTIYLGEENIWSRIEILREFERKLDNNAKKISDFDYLDMRFDNQIIVRARHS</sequence>
<dbReference type="Pfam" id="PF08478">
    <property type="entry name" value="POTRA_1"/>
    <property type="match status" value="1"/>
</dbReference>
<evidence type="ECO:0000256" key="6">
    <source>
        <dbReference type="ARBA" id="ARBA00023306"/>
    </source>
</evidence>
<keyword evidence="7" id="KW-0472">Membrane</keyword>
<organism evidence="10">
    <name type="scientific">marine metagenome</name>
    <dbReference type="NCBI Taxonomy" id="408172"/>
    <lineage>
        <taxon>unclassified sequences</taxon>
        <taxon>metagenomes</taxon>
        <taxon>ecological metagenomes</taxon>
    </lineage>
</organism>
<dbReference type="InterPro" id="IPR005548">
    <property type="entry name" value="Cell_div_FtsQ/DivIB_C"/>
</dbReference>
<dbReference type="InterPro" id="IPR026579">
    <property type="entry name" value="FtsQ"/>
</dbReference>
<protein>
    <submittedName>
        <fullName evidence="10">Uncharacterized protein</fullName>
    </submittedName>
</protein>
<evidence type="ECO:0000256" key="5">
    <source>
        <dbReference type="ARBA" id="ARBA00022989"/>
    </source>
</evidence>
<evidence type="ECO:0000256" key="7">
    <source>
        <dbReference type="SAM" id="Phobius"/>
    </source>
</evidence>
<reference evidence="10" key="1">
    <citation type="submission" date="2018-05" db="EMBL/GenBank/DDBJ databases">
        <authorList>
            <person name="Lanie J.A."/>
            <person name="Ng W.-L."/>
            <person name="Kazmierczak K.M."/>
            <person name="Andrzejewski T.M."/>
            <person name="Davidsen T.M."/>
            <person name="Wayne K.J."/>
            <person name="Tettelin H."/>
            <person name="Glass J.I."/>
            <person name="Rusch D."/>
            <person name="Podicherti R."/>
            <person name="Tsui H.-C.T."/>
            <person name="Winkler M.E."/>
        </authorList>
    </citation>
    <scope>NUCLEOTIDE SEQUENCE</scope>
</reference>
<proteinExistence type="predicted"/>
<dbReference type="Pfam" id="PF03799">
    <property type="entry name" value="FtsQ_DivIB_C"/>
    <property type="match status" value="1"/>
</dbReference>
<feature type="domain" description="Cell division protein FtsQ/DivIB C-terminal" evidence="8">
    <location>
        <begin position="114"/>
        <end position="238"/>
    </location>
</feature>
<evidence type="ECO:0000313" key="10">
    <source>
        <dbReference type="EMBL" id="SVA03230.1"/>
    </source>
</evidence>
<evidence type="ECO:0000259" key="9">
    <source>
        <dbReference type="Pfam" id="PF08478"/>
    </source>
</evidence>
<keyword evidence="1" id="KW-1003">Cell membrane</keyword>
<dbReference type="Gene3D" id="3.10.20.310">
    <property type="entry name" value="membrane protein fhac"/>
    <property type="match status" value="1"/>
</dbReference>
<keyword evidence="2" id="KW-0997">Cell inner membrane</keyword>
<feature type="domain" description="POTRA" evidence="9">
    <location>
        <begin position="65"/>
        <end position="102"/>
    </location>
</feature>
<dbReference type="AlphaFoldDB" id="A0A381SGM7"/>
<evidence type="ECO:0000256" key="1">
    <source>
        <dbReference type="ARBA" id="ARBA00022475"/>
    </source>
</evidence>
<keyword evidence="4 7" id="KW-0812">Transmembrane</keyword>
<dbReference type="PANTHER" id="PTHR35851">
    <property type="entry name" value="CELL DIVISION PROTEIN FTSQ"/>
    <property type="match status" value="1"/>
</dbReference>
<feature type="transmembrane region" description="Helical" evidence="7">
    <location>
        <begin position="7"/>
        <end position="26"/>
    </location>
</feature>
<keyword evidence="5 7" id="KW-1133">Transmembrane helix</keyword>
<accession>A0A381SGM7</accession>
<dbReference type="GO" id="GO:0090529">
    <property type="term" value="P:cell septum assembly"/>
    <property type="evidence" value="ECO:0007669"/>
    <property type="project" value="InterPro"/>
</dbReference>